<protein>
    <submittedName>
        <fullName evidence="4">GNAT family N-acetyltransferase</fullName>
        <ecNumber evidence="4">2.3.1.-</ecNumber>
    </submittedName>
</protein>
<evidence type="ECO:0000256" key="2">
    <source>
        <dbReference type="ARBA" id="ARBA00023315"/>
    </source>
</evidence>
<evidence type="ECO:0000313" key="5">
    <source>
        <dbReference type="Proteomes" id="UP001325479"/>
    </source>
</evidence>
<dbReference type="RefSeq" id="WP_114814276.1">
    <property type="nucleotide sequence ID" value="NZ_CP139965.1"/>
</dbReference>
<accession>A0ABZ0WJC0</accession>
<proteinExistence type="predicted"/>
<evidence type="ECO:0000313" key="4">
    <source>
        <dbReference type="EMBL" id="WQD77401.1"/>
    </source>
</evidence>
<name>A0ABZ0WJC0_9BURK</name>
<organism evidence="4 5">
    <name type="scientific">Paraburkholderia kururiensis</name>
    <dbReference type="NCBI Taxonomy" id="984307"/>
    <lineage>
        <taxon>Bacteria</taxon>
        <taxon>Pseudomonadati</taxon>
        <taxon>Pseudomonadota</taxon>
        <taxon>Betaproteobacteria</taxon>
        <taxon>Burkholderiales</taxon>
        <taxon>Burkholderiaceae</taxon>
        <taxon>Paraburkholderia</taxon>
    </lineage>
</organism>
<keyword evidence="2 4" id="KW-0012">Acyltransferase</keyword>
<keyword evidence="5" id="KW-1185">Reference proteome</keyword>
<dbReference type="EMBL" id="CP139965">
    <property type="protein sequence ID" value="WQD77401.1"/>
    <property type="molecule type" value="Genomic_DNA"/>
</dbReference>
<evidence type="ECO:0000256" key="1">
    <source>
        <dbReference type="ARBA" id="ARBA00022679"/>
    </source>
</evidence>
<gene>
    <name evidence="4" type="ORF">U0042_25665</name>
</gene>
<dbReference type="PANTHER" id="PTHR43877">
    <property type="entry name" value="AMINOALKYLPHOSPHONATE N-ACETYLTRANSFERASE-RELATED-RELATED"/>
    <property type="match status" value="1"/>
</dbReference>
<keyword evidence="1 4" id="KW-0808">Transferase</keyword>
<feature type="domain" description="N-acetyltransferase" evidence="3">
    <location>
        <begin position="12"/>
        <end position="172"/>
    </location>
</feature>
<evidence type="ECO:0000259" key="3">
    <source>
        <dbReference type="PROSITE" id="PS51186"/>
    </source>
</evidence>
<dbReference type="Proteomes" id="UP001325479">
    <property type="component" value="Chromosome"/>
</dbReference>
<dbReference type="SUPFAM" id="SSF55729">
    <property type="entry name" value="Acyl-CoA N-acyltransferases (Nat)"/>
    <property type="match status" value="1"/>
</dbReference>
<dbReference type="InterPro" id="IPR016181">
    <property type="entry name" value="Acyl_CoA_acyltransferase"/>
</dbReference>
<dbReference type="CDD" id="cd04301">
    <property type="entry name" value="NAT_SF"/>
    <property type="match status" value="1"/>
</dbReference>
<dbReference type="InterPro" id="IPR050832">
    <property type="entry name" value="Bact_Acetyltransf"/>
</dbReference>
<dbReference type="InterPro" id="IPR000182">
    <property type="entry name" value="GNAT_dom"/>
</dbReference>
<dbReference type="Pfam" id="PF00583">
    <property type="entry name" value="Acetyltransf_1"/>
    <property type="match status" value="1"/>
</dbReference>
<dbReference type="EC" id="2.3.1.-" evidence="4"/>
<sequence length="187" mass="20464">MKTTTRALPEGLTLRPLSETDAPQFHALHADPTVFHHGSIRLAVDTVESTREWIAKFAPPSVAMVAVVGETLVGCAELYAGRLRRAHSASLGISVHPAWHRRGIGSRLMAELLDVADNWLGLRRVELQLYADNAPALGLYRAHGFEIEARLRGYVLRDGVLVDTLLMARLRDAMPFMNAAAHAANIG</sequence>
<dbReference type="Gene3D" id="3.40.630.30">
    <property type="match status" value="1"/>
</dbReference>
<dbReference type="GO" id="GO:0016746">
    <property type="term" value="F:acyltransferase activity"/>
    <property type="evidence" value="ECO:0007669"/>
    <property type="project" value="UniProtKB-KW"/>
</dbReference>
<reference evidence="4 5" key="1">
    <citation type="submission" date="2023-12" db="EMBL/GenBank/DDBJ databases">
        <title>Genome sequencing and assembly of bacterial species from a model synthetic community.</title>
        <authorList>
            <person name="Hogle S.L."/>
        </authorList>
    </citation>
    <scope>NUCLEOTIDE SEQUENCE [LARGE SCALE GENOMIC DNA]</scope>
    <source>
        <strain evidence="4 5">HAMBI 2494</strain>
    </source>
</reference>
<dbReference type="PROSITE" id="PS51186">
    <property type="entry name" value="GNAT"/>
    <property type="match status" value="1"/>
</dbReference>